<proteinExistence type="predicted"/>
<evidence type="ECO:0000313" key="3">
    <source>
        <dbReference type="EMBL" id="GAA2109362.1"/>
    </source>
</evidence>
<keyword evidence="4" id="KW-1185">Reference proteome</keyword>
<reference evidence="3 4" key="1">
    <citation type="journal article" date="2019" name="Int. J. Syst. Evol. Microbiol.">
        <title>The Global Catalogue of Microorganisms (GCM) 10K type strain sequencing project: providing services to taxonomists for standard genome sequencing and annotation.</title>
        <authorList>
            <consortium name="The Broad Institute Genomics Platform"/>
            <consortium name="The Broad Institute Genome Sequencing Center for Infectious Disease"/>
            <person name="Wu L."/>
            <person name="Ma J."/>
        </authorList>
    </citation>
    <scope>NUCLEOTIDE SEQUENCE [LARGE SCALE GENOMIC DNA]</scope>
    <source>
        <strain evidence="3 4">JCM 15914</strain>
    </source>
</reference>
<gene>
    <name evidence="3" type="ORF">GCM10009824_03280</name>
</gene>
<protein>
    <submittedName>
        <fullName evidence="3">Uncharacterized protein</fullName>
    </submittedName>
</protein>
<dbReference type="InterPro" id="IPR058498">
    <property type="entry name" value="DUF8185"/>
</dbReference>
<evidence type="ECO:0000313" key="4">
    <source>
        <dbReference type="Proteomes" id="UP001500166"/>
    </source>
</evidence>
<dbReference type="Pfam" id="PF26572">
    <property type="entry name" value="DUF8185"/>
    <property type="match status" value="1"/>
</dbReference>
<name>A0ABN2XDM3_9MICC</name>
<feature type="domain" description="DUF8010" evidence="1">
    <location>
        <begin position="10"/>
        <end position="99"/>
    </location>
</feature>
<dbReference type="RefSeq" id="WP_344223324.1">
    <property type="nucleotide sequence ID" value="NZ_BAAAQA010000002.1"/>
</dbReference>
<evidence type="ECO:0000259" key="1">
    <source>
        <dbReference type="Pfam" id="PF26035"/>
    </source>
</evidence>
<feature type="domain" description="DUF8185" evidence="2">
    <location>
        <begin position="128"/>
        <end position="235"/>
    </location>
</feature>
<accession>A0ABN2XDM3</accession>
<dbReference type="Pfam" id="PF26035">
    <property type="entry name" value="DUF8010"/>
    <property type="match status" value="1"/>
</dbReference>
<comment type="caution">
    <text evidence="3">The sequence shown here is derived from an EMBL/GenBank/DDBJ whole genome shotgun (WGS) entry which is preliminary data.</text>
</comment>
<organism evidence="3 4">
    <name type="scientific">Kocuria atrinae</name>
    <dbReference type="NCBI Taxonomy" id="592377"/>
    <lineage>
        <taxon>Bacteria</taxon>
        <taxon>Bacillati</taxon>
        <taxon>Actinomycetota</taxon>
        <taxon>Actinomycetes</taxon>
        <taxon>Micrococcales</taxon>
        <taxon>Micrococcaceae</taxon>
        <taxon>Kocuria</taxon>
    </lineage>
</organism>
<dbReference type="EMBL" id="BAAAQA010000002">
    <property type="protein sequence ID" value="GAA2109362.1"/>
    <property type="molecule type" value="Genomic_DNA"/>
</dbReference>
<dbReference type="InterPro" id="IPR058323">
    <property type="entry name" value="DUF8010"/>
</dbReference>
<evidence type="ECO:0000259" key="2">
    <source>
        <dbReference type="Pfam" id="PF26572"/>
    </source>
</evidence>
<dbReference type="Proteomes" id="UP001500166">
    <property type="component" value="Unassembled WGS sequence"/>
</dbReference>
<sequence>MTHPGGAQTPGISLAGPEEASDLATLLSRARSLDANAAVRLQGFGHALATWVPVIYPTNILDPSPVVLGLRAVSLAHPTDIDLTVPASAILDRLARFSLSDPALKSEPVHISAPPQEVAAPWAGMVAPRGGWTKRGVVSAHHVRDVARAGVQKVADAVPTDSGAAIVSKVRSEIWGASSGWGPMEVPDIPDGAAFGLDVLGFIPPSEFEVAVAAEQSGQWLRLSTEAGHVVVKNGQR</sequence>